<dbReference type="RefSeq" id="WP_406770772.1">
    <property type="nucleotide sequence ID" value="NZ_JBJHZZ010000016.1"/>
</dbReference>
<keyword evidence="1" id="KW-0472">Membrane</keyword>
<feature type="domain" description="DUF1980" evidence="3">
    <location>
        <begin position="117"/>
        <end position="248"/>
    </location>
</feature>
<dbReference type="Pfam" id="PF09323">
    <property type="entry name" value="DUF1980"/>
    <property type="match status" value="1"/>
</dbReference>
<keyword evidence="1" id="KW-1133">Transmembrane helix</keyword>
<keyword evidence="1" id="KW-0812">Transmembrane</keyword>
<feature type="transmembrane region" description="Helical" evidence="1">
    <location>
        <begin position="74"/>
        <end position="92"/>
    </location>
</feature>
<keyword evidence="5" id="KW-1185">Reference proteome</keyword>
<name>A0ABW8T769_9CLOT</name>
<evidence type="ECO:0000313" key="5">
    <source>
        <dbReference type="Proteomes" id="UP001623591"/>
    </source>
</evidence>
<dbReference type="InterPro" id="IPR048493">
    <property type="entry name" value="DUF1980_N"/>
</dbReference>
<proteinExistence type="predicted"/>
<reference evidence="4 5" key="1">
    <citation type="submission" date="2024-11" db="EMBL/GenBank/DDBJ databases">
        <authorList>
            <person name="Heng Y.C."/>
            <person name="Lim A.C.H."/>
            <person name="Lee J.K.Y."/>
            <person name="Kittelmann S."/>
        </authorList>
    </citation>
    <scope>NUCLEOTIDE SEQUENCE [LARGE SCALE GENOMIC DNA]</scope>
    <source>
        <strain evidence="4 5">WILCCON 0185</strain>
    </source>
</reference>
<sequence length="248" mass="28306">MKRFNINEFIWFIILLLFTFYICYLLSSTKITMFVHPKLAKYSAFSLVVFGELTILQIFNVFTVKTRIKFKKGYVLFILVLIIGIFIAPRGLNSEIAEKKGITFVSSSRTENIGSHTHTKDDVINGNVISFNDGNYIHYFEDLSENLEKHLGKDIIISGYITKEDKLNKDEFIITRLLVNCCAADSQVIGILCKTNDNKVLSNDTWVRVEGVVSFKENENSKINGKLPLIIAQKVTSIIRPGNPYIYE</sequence>
<dbReference type="PANTHER" id="PTHR40047:SF1">
    <property type="entry name" value="UPF0703 PROTEIN YCGQ"/>
    <property type="match status" value="1"/>
</dbReference>
<evidence type="ECO:0000256" key="1">
    <source>
        <dbReference type="SAM" id="Phobius"/>
    </source>
</evidence>
<dbReference type="InterPro" id="IPR015402">
    <property type="entry name" value="DUF1980"/>
</dbReference>
<evidence type="ECO:0000259" key="3">
    <source>
        <dbReference type="Pfam" id="PF21537"/>
    </source>
</evidence>
<feature type="domain" description="DUF1980" evidence="2">
    <location>
        <begin position="12"/>
        <end position="102"/>
    </location>
</feature>
<dbReference type="Pfam" id="PF21537">
    <property type="entry name" value="DUF1980_C"/>
    <property type="match status" value="1"/>
</dbReference>
<evidence type="ECO:0000313" key="4">
    <source>
        <dbReference type="EMBL" id="MFL0248343.1"/>
    </source>
</evidence>
<protein>
    <submittedName>
        <fullName evidence="4">TIGR03943 family putative permease subunit</fullName>
    </submittedName>
</protein>
<organism evidence="4 5">
    <name type="scientific">Candidatus Clostridium stratigraminis</name>
    <dbReference type="NCBI Taxonomy" id="3381661"/>
    <lineage>
        <taxon>Bacteria</taxon>
        <taxon>Bacillati</taxon>
        <taxon>Bacillota</taxon>
        <taxon>Clostridia</taxon>
        <taxon>Eubacteriales</taxon>
        <taxon>Clostridiaceae</taxon>
        <taxon>Clostridium</taxon>
    </lineage>
</organism>
<dbReference type="NCBIfam" id="TIGR03943">
    <property type="entry name" value="TIGR03943 family putative permease subunit"/>
    <property type="match status" value="1"/>
</dbReference>
<dbReference type="InterPro" id="IPR048447">
    <property type="entry name" value="DUF1980_C"/>
</dbReference>
<gene>
    <name evidence="4" type="ORF">ACJDUG_15425</name>
</gene>
<dbReference type="Proteomes" id="UP001623591">
    <property type="component" value="Unassembled WGS sequence"/>
</dbReference>
<evidence type="ECO:0000259" key="2">
    <source>
        <dbReference type="Pfam" id="PF09323"/>
    </source>
</evidence>
<comment type="caution">
    <text evidence="4">The sequence shown here is derived from an EMBL/GenBank/DDBJ whole genome shotgun (WGS) entry which is preliminary data.</text>
</comment>
<accession>A0ABW8T769</accession>
<dbReference type="InterPro" id="IPR052955">
    <property type="entry name" value="UPF0703_membrane_permease"/>
</dbReference>
<feature type="transmembrane region" description="Helical" evidence="1">
    <location>
        <begin position="39"/>
        <end position="62"/>
    </location>
</feature>
<dbReference type="EMBL" id="JBJHZZ010000016">
    <property type="protein sequence ID" value="MFL0248343.1"/>
    <property type="molecule type" value="Genomic_DNA"/>
</dbReference>
<feature type="transmembrane region" description="Helical" evidence="1">
    <location>
        <begin position="9"/>
        <end position="27"/>
    </location>
</feature>
<dbReference type="PANTHER" id="PTHR40047">
    <property type="entry name" value="UPF0703 PROTEIN YCGQ"/>
    <property type="match status" value="1"/>
</dbReference>